<gene>
    <name evidence="1" type="ORF">H2199_008753</name>
</gene>
<keyword evidence="2" id="KW-1185">Reference proteome</keyword>
<dbReference type="Proteomes" id="UP001172680">
    <property type="component" value="Unassembled WGS sequence"/>
</dbReference>
<dbReference type="EMBL" id="JAPDRP010000029">
    <property type="protein sequence ID" value="KAJ9634889.1"/>
    <property type="molecule type" value="Genomic_DNA"/>
</dbReference>
<evidence type="ECO:0000313" key="1">
    <source>
        <dbReference type="EMBL" id="KAJ9634889.1"/>
    </source>
</evidence>
<protein>
    <submittedName>
        <fullName evidence="1">Uncharacterized protein</fullName>
    </submittedName>
</protein>
<reference evidence="1" key="1">
    <citation type="submission" date="2022-10" db="EMBL/GenBank/DDBJ databases">
        <title>Culturing micro-colonial fungi from biological soil crusts in the Mojave desert and describing Neophaeococcomyces mojavensis, and introducing the new genera and species Taxawa tesnikishii.</title>
        <authorList>
            <person name="Kurbessoian T."/>
            <person name="Stajich J.E."/>
        </authorList>
    </citation>
    <scope>NUCLEOTIDE SEQUENCE</scope>
    <source>
        <strain evidence="1">JES_115</strain>
    </source>
</reference>
<name>A0ACC2YI44_9PEZI</name>
<accession>A0ACC2YI44</accession>
<comment type="caution">
    <text evidence="1">The sequence shown here is derived from an EMBL/GenBank/DDBJ whole genome shotgun (WGS) entry which is preliminary data.</text>
</comment>
<proteinExistence type="predicted"/>
<evidence type="ECO:0000313" key="2">
    <source>
        <dbReference type="Proteomes" id="UP001172680"/>
    </source>
</evidence>
<organism evidence="1 2">
    <name type="scientific">Coniosporium tulheliwenetii</name>
    <dbReference type="NCBI Taxonomy" id="3383036"/>
    <lineage>
        <taxon>Eukaryota</taxon>
        <taxon>Fungi</taxon>
        <taxon>Dikarya</taxon>
        <taxon>Ascomycota</taxon>
        <taxon>Pezizomycotina</taxon>
        <taxon>Dothideomycetes</taxon>
        <taxon>Dothideomycetes incertae sedis</taxon>
        <taxon>Coniosporium</taxon>
    </lineage>
</organism>
<sequence>MEKNAFGFGFPCTWEIHARKKDVLQFYNIPINHCAMEKPSPVRIAAFFGMDRSPNDEIVPCSPLDGEIPSDPVLLDLNADELANAEQIVAGEVDNISSDEDLRFDVTSPGDVNADTDSDDNDGLYYEDTLCDAGPELEDDGFGNDDDQVIVASDAYSWKIDHSKGDHKLRARELITKTSSAGFDGRQAIEMLQRSYTIDYGSRKDRSRPATAEDEYYPGFFLDLIILVGRPLKPITQPSARFFDNVTISFKNWRAPYAVKHSHGLPFELDNRTFRLATAATRESWYIVMHPVVAPVTELPSSRRERSKRREKSIQSSALRIHHAQFLAAYIKQVFLISELLGEGIEPSWKLDGPQSQRITFNKWTAFQNRFMEDWDAYVEEHSCDSFWTENQPAFHAYDYGANIEIEVNEQLQSLPKETRLRGSYENSDSESDGDVDEQEDSTQADTRSGQSSSQRPTQRLSPETEEEAEFPSGIDDQVFYTKGLHELRTELELKYRLENISSISYALAQACVLPPSRPQQGLTRVWRAAGVHVLPLAFHPAYGNFSSPRPPSFLADNVLAIMRDNMSFQNDGADVLSCGYFQAYSNIKRSIRHGADDLLASKGIATAALTLPESEANTSNRNKAKRQQDPDSSRPFAREQRRVEAAIAGEEFAFRMEQVISIHVSRLTDRNRTFSTILRPIFQLIRFYLQEAPSYTHLLRCFRPSIFPGVLASFGRIFGLAMEEMQRRFEARGSEGLGAALAEGVAALDRLGSYCFTGSPKALMGSVLEPLGAIDAIKQGAWPFIDPRMLSLQEGEGSLNVARWPRGGDGRPLLMHVAALAFHYGPEVAASRHSHVWFRELGGMSIGGPFGAARYLEELFRDMWIPQMTAFVRNYERIVSLFISERVPLSTSVSSRARRDYCEELYDSCIGGDRAATQRFSSLHATWFSVLRAAVKCTDIGQVTKEQWAGALAASMASNGIECVPGSYRSRVTCRRAVRLVGHSPSVLALQARPGSLKRAAIEAECRADRPVKRRMIDFGCDIPFTRIPGIIEDGFRLQERNFKRGDRRVLEHYQVVRHCLEECLGDPLCDLLLMIALTFASSSVTPEVAPKSNGFGAAAKRKDPGLLAVNLVTRMLWFLRPQHFPWEADSGSVLRVSEMTKKTGKS</sequence>